<sequence length="50" mass="5480">MNRLGWSPATTWAATPRELALALGLTRRAAALSRRDLARLMTEFPDEGAP</sequence>
<gene>
    <name evidence="1" type="ORF">GWI72_09315</name>
</gene>
<reference evidence="2" key="1">
    <citation type="submission" date="2020-01" db="EMBL/GenBank/DDBJ databases">
        <authorList>
            <person name="Fang Y."/>
            <person name="Sun R."/>
            <person name="Nie L."/>
            <person name="He J."/>
            <person name="Hao L."/>
            <person name="Wang L."/>
            <person name="Su S."/>
            <person name="Lv E."/>
            <person name="Zhang Z."/>
            <person name="Xie R."/>
            <person name="Liu H."/>
        </authorList>
    </citation>
    <scope>NUCLEOTIDE SEQUENCE [LARGE SCALE GENOMIC DNA]</scope>
    <source>
        <strain evidence="2">XCT-53</strain>
    </source>
</reference>
<dbReference type="Proteomes" id="UP000586722">
    <property type="component" value="Unassembled WGS sequence"/>
</dbReference>
<comment type="caution">
    <text evidence="1">The sequence shown here is derived from an EMBL/GenBank/DDBJ whole genome shotgun (WGS) entry which is preliminary data.</text>
</comment>
<protein>
    <submittedName>
        <fullName evidence="1">Phage tail assembly chaperone</fullName>
    </submittedName>
</protein>
<dbReference type="AlphaFoldDB" id="A0A7X5J9N1"/>
<proteinExistence type="predicted"/>
<evidence type="ECO:0000313" key="2">
    <source>
        <dbReference type="Proteomes" id="UP000586722"/>
    </source>
</evidence>
<name>A0A7X5J9N1_9HYPH</name>
<accession>A0A7X5J9N1</accession>
<dbReference type="Pfam" id="PF09550">
    <property type="entry name" value="Phage_TAC_6"/>
    <property type="match status" value="1"/>
</dbReference>
<keyword evidence="2" id="KW-1185">Reference proteome</keyword>
<dbReference type="EMBL" id="JAABLQ010000001">
    <property type="protein sequence ID" value="NBN78465.1"/>
    <property type="molecule type" value="Genomic_DNA"/>
</dbReference>
<evidence type="ECO:0000313" key="1">
    <source>
        <dbReference type="EMBL" id="NBN78465.1"/>
    </source>
</evidence>
<dbReference type="InterPro" id="IPR019056">
    <property type="entry name" value="Phage_TAC_6"/>
</dbReference>
<organism evidence="1 2">
    <name type="scientific">Pannonibacter tanglangensis</name>
    <dbReference type="NCBI Taxonomy" id="2750084"/>
    <lineage>
        <taxon>Bacteria</taxon>
        <taxon>Pseudomonadati</taxon>
        <taxon>Pseudomonadota</taxon>
        <taxon>Alphaproteobacteria</taxon>
        <taxon>Hyphomicrobiales</taxon>
        <taxon>Stappiaceae</taxon>
        <taxon>Pannonibacter</taxon>
    </lineage>
</organism>